<protein>
    <submittedName>
        <fullName evidence="1">Uncharacterized protein</fullName>
    </submittedName>
</protein>
<comment type="caution">
    <text evidence="1">The sequence shown here is derived from an EMBL/GenBank/DDBJ whole genome shotgun (WGS) entry which is preliminary data.</text>
</comment>
<accession>A0ACC2NYD4</accession>
<sequence>MIDSKRIDGCNSQDFDLLRQGRVPRSHDELETYRRLVLAIRGGQKDLARIMIEEGAPVNENRFTFGHCRVSPLHRAVQLGCPDLIRLLLDYGACVNIHYFVPESPLMLSVKLRRFFITDLLLSADHLKNSDKSNSFYLSHFHIACLRGHICAARKLIEQGANVNEVVKEGSFYYSGYTPLHFAVDCQSPELVQLLIDCGASLKMKDARSYTALHLAHEVRNETIIDILLAAHMYEFGNPVDSGGFSHFHVACTRNHVSFVKYFLSQGCDVNMPCNTSMIGGNEDSYLPLEFAVEYECPDVVELLLFHGAKVMDSMEYGSIFTDAYFIGNKRIIDLLLSNKEKKGESRFIIQKMSDLCRACMGFDQEKIKQSLMRHEGNLVADLNTSFWNDFTPLHVLVMCPNIIELLTLLRVSGASSQLNVTMRDAKMRTPLHIAFESITRNDLESVIDELVNLDENPADFHGLTHFHIVCTTNRVDLIERYLDNDGNVEHFVGNDSIRWSGYGPLHFATKFKQLEVVQMLLKHGTRIFAEHENTLTPLDLAILNLNTGPAAIFEYKDEEVKILEKILSEAERSRSLNSSNSRGFSLLHVTCKSLALTRSDRAQPNYELLEQYIATHPEIINQKIDYVDSELDGKAPIHLAMRLSDIDVDLVKWLIKKGADIHIKDSNGFTPLQTDIDGRGKFRILASNPGILCVPGNPVDIRGQSYFHIGCILGDIETIKFYLRSGIDINLQTKLNIHGYYESKTPLHLAIANNSTKSIKIVSFLLSKGADPVARDATLNTPLHYACHPKTINMLISHGADVNSINVYGQTALQQMCSSPMDLEITKRTIITLLDNGADINIQDDMGKTPFTEYFLFADDEDGLQECLAILLKHAKKLEVLGRYISDVNKEARIKLINNSDVPEYHEQEFIDQCLTEIARMKSTRVDHYTSLYSILSKNPTQMASFCKNPTFLDSIQSNKFGRNFPNYGYLLKIQYKIGMMKRPRLKRCKILLSYSSGLSFELSEKILEHLDNTDLDNIIKSVESP</sequence>
<evidence type="ECO:0000313" key="2">
    <source>
        <dbReference type="Proteomes" id="UP001239111"/>
    </source>
</evidence>
<evidence type="ECO:0000313" key="1">
    <source>
        <dbReference type="EMBL" id="KAJ8676205.1"/>
    </source>
</evidence>
<dbReference type="Proteomes" id="UP001239111">
    <property type="component" value="Chromosome 2"/>
</dbReference>
<reference evidence="1" key="1">
    <citation type="submission" date="2023-04" db="EMBL/GenBank/DDBJ databases">
        <title>A chromosome-level genome assembly of the parasitoid wasp Eretmocerus hayati.</title>
        <authorList>
            <person name="Zhong Y."/>
            <person name="Liu S."/>
            <person name="Liu Y."/>
        </authorList>
    </citation>
    <scope>NUCLEOTIDE SEQUENCE</scope>
    <source>
        <strain evidence="1">ZJU_SS_LIU_2023</strain>
    </source>
</reference>
<gene>
    <name evidence="1" type="ORF">QAD02_011991</name>
</gene>
<proteinExistence type="predicted"/>
<name>A0ACC2NYD4_9HYME</name>
<dbReference type="EMBL" id="CM056742">
    <property type="protein sequence ID" value="KAJ8676205.1"/>
    <property type="molecule type" value="Genomic_DNA"/>
</dbReference>
<keyword evidence="2" id="KW-1185">Reference proteome</keyword>
<organism evidence="1 2">
    <name type="scientific">Eretmocerus hayati</name>
    <dbReference type="NCBI Taxonomy" id="131215"/>
    <lineage>
        <taxon>Eukaryota</taxon>
        <taxon>Metazoa</taxon>
        <taxon>Ecdysozoa</taxon>
        <taxon>Arthropoda</taxon>
        <taxon>Hexapoda</taxon>
        <taxon>Insecta</taxon>
        <taxon>Pterygota</taxon>
        <taxon>Neoptera</taxon>
        <taxon>Endopterygota</taxon>
        <taxon>Hymenoptera</taxon>
        <taxon>Apocrita</taxon>
        <taxon>Proctotrupomorpha</taxon>
        <taxon>Chalcidoidea</taxon>
        <taxon>Aphelinidae</taxon>
        <taxon>Aphelininae</taxon>
        <taxon>Eretmocerus</taxon>
    </lineage>
</organism>